<proteinExistence type="predicted"/>
<reference evidence="1" key="1">
    <citation type="journal article" date="2019" name="bioRxiv">
        <title>The Genome of the Zebra Mussel, Dreissena polymorpha: A Resource for Invasive Species Research.</title>
        <authorList>
            <person name="McCartney M.A."/>
            <person name="Auch B."/>
            <person name="Kono T."/>
            <person name="Mallez S."/>
            <person name="Zhang Y."/>
            <person name="Obille A."/>
            <person name="Becker A."/>
            <person name="Abrahante J.E."/>
            <person name="Garbe J."/>
            <person name="Badalamenti J.P."/>
            <person name="Herman A."/>
            <person name="Mangelson H."/>
            <person name="Liachko I."/>
            <person name="Sullivan S."/>
            <person name="Sone E.D."/>
            <person name="Koren S."/>
            <person name="Silverstein K.A.T."/>
            <person name="Beckman K.B."/>
            <person name="Gohl D.M."/>
        </authorList>
    </citation>
    <scope>NUCLEOTIDE SEQUENCE</scope>
    <source>
        <strain evidence="1">Duluth1</strain>
        <tissue evidence="1">Whole animal</tissue>
    </source>
</reference>
<evidence type="ECO:0000313" key="2">
    <source>
        <dbReference type="Proteomes" id="UP000828390"/>
    </source>
</evidence>
<dbReference type="InterPro" id="IPR036397">
    <property type="entry name" value="RNaseH_sf"/>
</dbReference>
<comment type="caution">
    <text evidence="1">The sequence shown here is derived from an EMBL/GenBank/DDBJ whole genome shotgun (WGS) entry which is preliminary data.</text>
</comment>
<protein>
    <submittedName>
        <fullName evidence="1">Uncharacterized protein</fullName>
    </submittedName>
</protein>
<reference evidence="1" key="2">
    <citation type="submission" date="2020-11" db="EMBL/GenBank/DDBJ databases">
        <authorList>
            <person name="McCartney M.A."/>
            <person name="Auch B."/>
            <person name="Kono T."/>
            <person name="Mallez S."/>
            <person name="Becker A."/>
            <person name="Gohl D.M."/>
            <person name="Silverstein K.A.T."/>
            <person name="Koren S."/>
            <person name="Bechman K.B."/>
            <person name="Herman A."/>
            <person name="Abrahante J.E."/>
            <person name="Garbe J."/>
        </authorList>
    </citation>
    <scope>NUCLEOTIDE SEQUENCE</scope>
    <source>
        <strain evidence="1">Duluth1</strain>
        <tissue evidence="1">Whole animal</tissue>
    </source>
</reference>
<name>A0A9D4K4M7_DREPO</name>
<sequence>MRNHIQACLQWAQDQITWSLNDWTPVLFIDESIFCVDFTDRHARVWRTTN</sequence>
<dbReference type="GO" id="GO:0003676">
    <property type="term" value="F:nucleic acid binding"/>
    <property type="evidence" value="ECO:0007669"/>
    <property type="project" value="InterPro"/>
</dbReference>
<dbReference type="EMBL" id="JAIWYP010000004">
    <property type="protein sequence ID" value="KAH3832857.1"/>
    <property type="molecule type" value="Genomic_DNA"/>
</dbReference>
<accession>A0A9D4K4M7</accession>
<evidence type="ECO:0000313" key="1">
    <source>
        <dbReference type="EMBL" id="KAH3832857.1"/>
    </source>
</evidence>
<organism evidence="1 2">
    <name type="scientific">Dreissena polymorpha</name>
    <name type="common">Zebra mussel</name>
    <name type="synonym">Mytilus polymorpha</name>
    <dbReference type="NCBI Taxonomy" id="45954"/>
    <lineage>
        <taxon>Eukaryota</taxon>
        <taxon>Metazoa</taxon>
        <taxon>Spiralia</taxon>
        <taxon>Lophotrochozoa</taxon>
        <taxon>Mollusca</taxon>
        <taxon>Bivalvia</taxon>
        <taxon>Autobranchia</taxon>
        <taxon>Heteroconchia</taxon>
        <taxon>Euheterodonta</taxon>
        <taxon>Imparidentia</taxon>
        <taxon>Neoheterodontei</taxon>
        <taxon>Myida</taxon>
        <taxon>Dreissenoidea</taxon>
        <taxon>Dreissenidae</taxon>
        <taxon>Dreissena</taxon>
    </lineage>
</organism>
<dbReference type="Gene3D" id="3.30.420.10">
    <property type="entry name" value="Ribonuclease H-like superfamily/Ribonuclease H"/>
    <property type="match status" value="1"/>
</dbReference>
<dbReference type="Proteomes" id="UP000828390">
    <property type="component" value="Unassembled WGS sequence"/>
</dbReference>
<dbReference type="AlphaFoldDB" id="A0A9D4K4M7"/>
<keyword evidence="2" id="KW-1185">Reference proteome</keyword>
<gene>
    <name evidence="1" type="ORF">DPMN_106153</name>
</gene>